<dbReference type="GO" id="GO:0003677">
    <property type="term" value="F:DNA binding"/>
    <property type="evidence" value="ECO:0007669"/>
    <property type="project" value="InterPro"/>
</dbReference>
<protein>
    <submittedName>
        <fullName evidence="2">Transposase IS116/IS110/IS902 family protein</fullName>
    </submittedName>
</protein>
<dbReference type="STRING" id="930129.SAMN05216352_1121"/>
<dbReference type="GO" id="GO:0004803">
    <property type="term" value="F:transposase activity"/>
    <property type="evidence" value="ECO:0007669"/>
    <property type="project" value="InterPro"/>
</dbReference>
<dbReference type="InterPro" id="IPR003346">
    <property type="entry name" value="Transposase_20"/>
</dbReference>
<name>A0A1G8NHF3_9BACI</name>
<dbReference type="PANTHER" id="PTHR33055:SF13">
    <property type="entry name" value="TRANSPOSASE"/>
    <property type="match status" value="1"/>
</dbReference>
<proteinExistence type="predicted"/>
<feature type="non-terminal residue" evidence="2">
    <location>
        <position position="1"/>
    </location>
</feature>
<dbReference type="PANTHER" id="PTHR33055">
    <property type="entry name" value="TRANSPOSASE FOR INSERTION SEQUENCE ELEMENT IS1111A"/>
    <property type="match status" value="1"/>
</dbReference>
<accession>A0A1G8NHF3</accession>
<dbReference type="InterPro" id="IPR047650">
    <property type="entry name" value="Transpos_IS110"/>
</dbReference>
<evidence type="ECO:0000259" key="1">
    <source>
        <dbReference type="Pfam" id="PF02371"/>
    </source>
</evidence>
<dbReference type="AlphaFoldDB" id="A0A1G8NHF3"/>
<dbReference type="GO" id="GO:0006313">
    <property type="term" value="P:DNA transposition"/>
    <property type="evidence" value="ECO:0007669"/>
    <property type="project" value="InterPro"/>
</dbReference>
<organism evidence="2 3">
    <name type="scientific">Alteribacillus bidgolensis</name>
    <dbReference type="NCBI Taxonomy" id="930129"/>
    <lineage>
        <taxon>Bacteria</taxon>
        <taxon>Bacillati</taxon>
        <taxon>Bacillota</taxon>
        <taxon>Bacilli</taxon>
        <taxon>Bacillales</taxon>
        <taxon>Bacillaceae</taxon>
        <taxon>Alteribacillus</taxon>
    </lineage>
</organism>
<gene>
    <name evidence="2" type="ORF">SAMN05216352_1121</name>
</gene>
<dbReference type="EMBL" id="FNDU01000012">
    <property type="protein sequence ID" value="SDI78930.1"/>
    <property type="molecule type" value="Genomic_DNA"/>
</dbReference>
<evidence type="ECO:0000313" key="3">
    <source>
        <dbReference type="Proteomes" id="UP000199017"/>
    </source>
</evidence>
<dbReference type="RefSeq" id="WP_139185997.1">
    <property type="nucleotide sequence ID" value="NZ_FNDU01000012.1"/>
</dbReference>
<dbReference type="Proteomes" id="UP000199017">
    <property type="component" value="Unassembled WGS sequence"/>
</dbReference>
<keyword evidence="3" id="KW-1185">Reference proteome</keyword>
<evidence type="ECO:0000313" key="2">
    <source>
        <dbReference type="EMBL" id="SDI78930.1"/>
    </source>
</evidence>
<feature type="domain" description="Transposase IS116/IS110/IS902 C-terminal" evidence="1">
    <location>
        <begin position="6"/>
        <end position="93"/>
    </location>
</feature>
<sequence>EFEEYEVIRSIPGIGGKITATIISEIGEIDQFNHPKKLVAYAGIDPSIYQSGKFTANIARITKRGSNRLRQALYKAVQCGLTSNRNPILKTFYDKKREEGKPHKVAVIACANKLVHWIYAILKRKEAFKI</sequence>
<reference evidence="2 3" key="1">
    <citation type="submission" date="2016-10" db="EMBL/GenBank/DDBJ databases">
        <authorList>
            <person name="de Groot N.N."/>
        </authorList>
    </citation>
    <scope>NUCLEOTIDE SEQUENCE [LARGE SCALE GENOMIC DNA]</scope>
    <source>
        <strain evidence="3">P4B,CCM 7963,CECT 7998,DSM 25260,IBRC-M 10614,KCTC 13821</strain>
    </source>
</reference>
<dbReference type="Pfam" id="PF02371">
    <property type="entry name" value="Transposase_20"/>
    <property type="match status" value="1"/>
</dbReference>